<dbReference type="Proteomes" id="UP000004079">
    <property type="component" value="Unassembled WGS sequence"/>
</dbReference>
<evidence type="ECO:0000313" key="1">
    <source>
        <dbReference type="EMBL" id="EFB33539.1"/>
    </source>
</evidence>
<sequence>MKMKIKSKISQKNFENKFLKHIFAGRIRDKINKYSLRIQ</sequence>
<protein>
    <submittedName>
        <fullName evidence="1">Uncharacterized protein</fullName>
    </submittedName>
</protein>
<evidence type="ECO:0000313" key="2">
    <source>
        <dbReference type="Proteomes" id="UP000004079"/>
    </source>
</evidence>
<reference evidence="1 2" key="1">
    <citation type="submission" date="2009-11" db="EMBL/GenBank/DDBJ databases">
        <authorList>
            <person name="Weinstock G."/>
            <person name="Sodergren E."/>
            <person name="Clifton S."/>
            <person name="Fulton L."/>
            <person name="Fulton B."/>
            <person name="Courtney L."/>
            <person name="Fronick C."/>
            <person name="Harrison M."/>
            <person name="Strong C."/>
            <person name="Farmer C."/>
            <person name="Delahaunty K."/>
            <person name="Markovic C."/>
            <person name="Hall O."/>
            <person name="Minx P."/>
            <person name="Tomlinson C."/>
            <person name="Mitreva M."/>
            <person name="Nelson J."/>
            <person name="Hou S."/>
            <person name="Wollam A."/>
            <person name="Pepin K.H."/>
            <person name="Johnson M."/>
            <person name="Bhonagiri V."/>
            <person name="Nash W.E."/>
            <person name="Warren W."/>
            <person name="Chinwalla A."/>
            <person name="Mardis E.R."/>
            <person name="Wilson R.K."/>
        </authorList>
    </citation>
    <scope>NUCLEOTIDE SEQUENCE [LARGE SCALE GENOMIC DNA]</scope>
    <source>
        <strain evidence="1 2">F0302</strain>
    </source>
</reference>
<accession>D1QML8</accession>
<proteinExistence type="predicted"/>
<gene>
    <name evidence="1" type="ORF">HMPREF0971_00302</name>
</gene>
<organism evidence="1 2">
    <name type="scientific">Segatella oris F0302</name>
    <dbReference type="NCBI Taxonomy" id="649760"/>
    <lineage>
        <taxon>Bacteria</taxon>
        <taxon>Pseudomonadati</taxon>
        <taxon>Bacteroidota</taxon>
        <taxon>Bacteroidia</taxon>
        <taxon>Bacteroidales</taxon>
        <taxon>Prevotellaceae</taxon>
        <taxon>Segatella</taxon>
    </lineage>
</organism>
<dbReference type="EMBL" id="ACUZ02000003">
    <property type="protein sequence ID" value="EFB33539.1"/>
    <property type="molecule type" value="Genomic_DNA"/>
</dbReference>
<dbReference type="AlphaFoldDB" id="D1QML8"/>
<dbReference type="STRING" id="649760.HMPREF0971_00302"/>
<comment type="caution">
    <text evidence="1">The sequence shown here is derived from an EMBL/GenBank/DDBJ whole genome shotgun (WGS) entry which is preliminary data.</text>
</comment>
<name>D1QML8_9BACT</name>
<dbReference type="HOGENOM" id="CLU_3314738_0_0_10"/>